<dbReference type="PANTHER" id="PTHR30258">
    <property type="entry name" value="TYPE II SECRETION SYSTEM PROTEIN GSPE-RELATED"/>
    <property type="match status" value="1"/>
</dbReference>
<proteinExistence type="inferred from homology"/>
<evidence type="ECO:0000256" key="2">
    <source>
        <dbReference type="ARBA" id="ARBA00006611"/>
    </source>
</evidence>
<organism evidence="7 8">
    <name type="scientific">Caldichromatium japonicum</name>
    <dbReference type="NCBI Taxonomy" id="2699430"/>
    <lineage>
        <taxon>Bacteria</taxon>
        <taxon>Pseudomonadati</taxon>
        <taxon>Pseudomonadota</taxon>
        <taxon>Gammaproteobacteria</taxon>
        <taxon>Chromatiales</taxon>
        <taxon>Chromatiaceae</taxon>
        <taxon>Caldichromatium</taxon>
    </lineage>
</organism>
<dbReference type="FunFam" id="3.40.50.300:FF:000398">
    <property type="entry name" value="Type IV pilus assembly ATPase PilB"/>
    <property type="match status" value="1"/>
</dbReference>
<reference evidence="8" key="1">
    <citation type="submission" date="2020-01" db="EMBL/GenBank/DDBJ databases">
        <title>Caldichromatium gen. nov., sp. nov., a thermophilic purple sulfur bacterium member of the family Chromatiaceae isolated from Nakabusa hot spring, Japan.</title>
        <authorList>
            <person name="Saini M.K."/>
            <person name="Hanada S."/>
            <person name="Tank M."/>
        </authorList>
    </citation>
    <scope>NUCLEOTIDE SEQUENCE [LARGE SCALE GENOMIC DNA]</scope>
    <source>
        <strain evidence="8">No.7</strain>
    </source>
</reference>
<sequence length="571" mass="63466">MAKDQATFKPSGLAWRLVKEQLISESQMHAAYQEARAKGRTFVQHLVTENILEPRRIAVLASHEFGVPLLDLDAFDPGLMPMNLVDERLITKHRALPLMRRGNRLFLALSDPTNEQAIEEIRFNTGLITEPIIVEDHKLGAAIDKTLHAQDTSLIGDFADADLEKLQIEGGDDEDTENLDANIDEAPIVRYVNKILVDAITSGASDIHFEPFEKFFRIRFRQDGLLREVANPPLNIAGRLVSRLKVMSRMNIAERRVPQDGRIKLKVSRTRDIDFRVNTLPTLYGEKVVLRILDSSAAQVGIDALGFEPEQRENFLKAIQKPYGMILVTGPTGSGKTVSLYTALNILNKPEINISTVEDPVEIQVAGINQVNLNPKSGLTFAEALRAFLRQDPDVIMVGEIRDLETAEIAVKAAQTGHLVLSTLHTNDAPQTLTRLANMGVPPFNIASSVLLIMAQRLVRRLCIHCRQPLDLPRAAMLEEGFTEEEINQGFTVYGPVGCEKCNKGYRGRIGIFQVMPISEATARLIMEGGNSLQLANQARREGISDLRQSGLRKVKAGITSLEEVNRVTRD</sequence>
<accession>A0A6G7VFU4</accession>
<dbReference type="RefSeq" id="WP_166271863.1">
    <property type="nucleotide sequence ID" value="NZ_CP048029.1"/>
</dbReference>
<dbReference type="InterPro" id="IPR027417">
    <property type="entry name" value="P-loop_NTPase"/>
</dbReference>
<dbReference type="Pfam" id="PF05157">
    <property type="entry name" value="MshEN"/>
    <property type="match status" value="1"/>
</dbReference>
<comment type="similarity">
    <text evidence="2">Belongs to the GSP E family.</text>
</comment>
<feature type="domain" description="Bacterial type II secretion system protein E" evidence="6">
    <location>
        <begin position="389"/>
        <end position="403"/>
    </location>
</feature>
<dbReference type="InterPro" id="IPR001482">
    <property type="entry name" value="T2SS/T4SS_dom"/>
</dbReference>
<dbReference type="InterPro" id="IPR037257">
    <property type="entry name" value="T2SS_E_N_sf"/>
</dbReference>
<dbReference type="InterPro" id="IPR003593">
    <property type="entry name" value="AAA+_ATPase"/>
</dbReference>
<evidence type="ECO:0000256" key="4">
    <source>
        <dbReference type="ARBA" id="ARBA00022741"/>
    </source>
</evidence>
<dbReference type="PROSITE" id="PS00662">
    <property type="entry name" value="T2SP_E"/>
    <property type="match status" value="1"/>
</dbReference>
<dbReference type="Gene3D" id="3.30.300.160">
    <property type="entry name" value="Type II secretion system, protein E, N-terminal domain"/>
    <property type="match status" value="1"/>
</dbReference>
<name>A0A6G7VFU4_9GAMM</name>
<evidence type="ECO:0000256" key="1">
    <source>
        <dbReference type="ARBA" id="ARBA00004496"/>
    </source>
</evidence>
<dbReference type="GO" id="GO:0009297">
    <property type="term" value="P:pilus assembly"/>
    <property type="evidence" value="ECO:0007669"/>
    <property type="project" value="InterPro"/>
</dbReference>
<evidence type="ECO:0000256" key="3">
    <source>
        <dbReference type="ARBA" id="ARBA00022490"/>
    </source>
</evidence>
<dbReference type="CDD" id="cd01129">
    <property type="entry name" value="PulE-GspE-like"/>
    <property type="match status" value="1"/>
</dbReference>
<dbReference type="Gene3D" id="3.40.50.300">
    <property type="entry name" value="P-loop containing nucleotide triphosphate hydrolases"/>
    <property type="match status" value="1"/>
</dbReference>
<keyword evidence="5" id="KW-0067">ATP-binding</keyword>
<protein>
    <submittedName>
        <fullName evidence="7">Type IV-A pilus assembly ATPase PilB</fullName>
    </submittedName>
</protein>
<keyword evidence="3" id="KW-0963">Cytoplasm</keyword>
<dbReference type="NCBIfam" id="TIGR02538">
    <property type="entry name" value="type_IV_pilB"/>
    <property type="match status" value="1"/>
</dbReference>
<keyword evidence="8" id="KW-1185">Reference proteome</keyword>
<dbReference type="SUPFAM" id="SSF160246">
    <property type="entry name" value="EspE N-terminal domain-like"/>
    <property type="match status" value="1"/>
</dbReference>
<dbReference type="GO" id="GO:0016887">
    <property type="term" value="F:ATP hydrolysis activity"/>
    <property type="evidence" value="ECO:0007669"/>
    <property type="project" value="InterPro"/>
</dbReference>
<evidence type="ECO:0000313" key="7">
    <source>
        <dbReference type="EMBL" id="QIK38822.1"/>
    </source>
</evidence>
<dbReference type="FunFam" id="3.30.450.90:FF:000001">
    <property type="entry name" value="Type II secretion system ATPase GspE"/>
    <property type="match status" value="1"/>
</dbReference>
<evidence type="ECO:0000313" key="8">
    <source>
        <dbReference type="Proteomes" id="UP000502699"/>
    </source>
</evidence>
<dbReference type="PANTHER" id="PTHR30258:SF1">
    <property type="entry name" value="PROTEIN TRANSPORT PROTEIN HOFB HOMOLOG"/>
    <property type="match status" value="1"/>
</dbReference>
<dbReference type="GO" id="GO:0005886">
    <property type="term" value="C:plasma membrane"/>
    <property type="evidence" value="ECO:0007669"/>
    <property type="project" value="TreeGrafter"/>
</dbReference>
<dbReference type="EMBL" id="CP048029">
    <property type="protein sequence ID" value="QIK38822.1"/>
    <property type="molecule type" value="Genomic_DNA"/>
</dbReference>
<dbReference type="SMART" id="SM00382">
    <property type="entry name" value="AAA"/>
    <property type="match status" value="1"/>
</dbReference>
<dbReference type="InterPro" id="IPR007831">
    <property type="entry name" value="T2SS_GspE_N"/>
</dbReference>
<evidence type="ECO:0000256" key="5">
    <source>
        <dbReference type="ARBA" id="ARBA00022840"/>
    </source>
</evidence>
<dbReference type="Gene3D" id="3.30.450.90">
    <property type="match status" value="1"/>
</dbReference>
<dbReference type="Pfam" id="PF00437">
    <property type="entry name" value="T2SSE"/>
    <property type="match status" value="1"/>
</dbReference>
<dbReference type="GO" id="GO:0005737">
    <property type="term" value="C:cytoplasm"/>
    <property type="evidence" value="ECO:0007669"/>
    <property type="project" value="UniProtKB-SubCell"/>
</dbReference>
<dbReference type="GO" id="GO:0005524">
    <property type="term" value="F:ATP binding"/>
    <property type="evidence" value="ECO:0007669"/>
    <property type="project" value="UniProtKB-KW"/>
</dbReference>
<dbReference type="SUPFAM" id="SSF52540">
    <property type="entry name" value="P-loop containing nucleoside triphosphate hydrolases"/>
    <property type="match status" value="1"/>
</dbReference>
<dbReference type="KEGG" id="cjap:GWK36_13475"/>
<gene>
    <name evidence="7" type="primary">pilB</name>
    <name evidence="7" type="ORF">GWK36_13475</name>
</gene>
<dbReference type="AlphaFoldDB" id="A0A6G7VFU4"/>
<dbReference type="Proteomes" id="UP000502699">
    <property type="component" value="Chromosome"/>
</dbReference>
<comment type="subcellular location">
    <subcellularLocation>
        <location evidence="1">Cytoplasm</location>
    </subcellularLocation>
</comment>
<keyword evidence="4" id="KW-0547">Nucleotide-binding</keyword>
<dbReference type="InterPro" id="IPR013374">
    <property type="entry name" value="ATPase_typ4_pilus-assembl_PilB"/>
</dbReference>
<evidence type="ECO:0000259" key="6">
    <source>
        <dbReference type="PROSITE" id="PS00662"/>
    </source>
</evidence>